<name>S4PRX3_9NEOP</name>
<proteinExistence type="predicted"/>
<reference evidence="2" key="2">
    <citation type="submission" date="2013-05" db="EMBL/GenBank/DDBJ databases">
        <authorList>
            <person name="Carter J.-M."/>
            <person name="Baker S.C."/>
            <person name="Pink R."/>
            <person name="Carter D.R.F."/>
            <person name="Collins A."/>
            <person name="Tomlin J."/>
            <person name="Gibbs M."/>
            <person name="Breuker C.J."/>
        </authorList>
    </citation>
    <scope>NUCLEOTIDE SEQUENCE</scope>
    <source>
        <tissue evidence="2">Ovary</tissue>
    </source>
</reference>
<accession>S4PRX3</accession>
<evidence type="ECO:0000313" key="2">
    <source>
        <dbReference type="EMBL" id="JAA92125.1"/>
    </source>
</evidence>
<feature type="region of interest" description="Disordered" evidence="1">
    <location>
        <begin position="49"/>
        <end position="73"/>
    </location>
</feature>
<dbReference type="EMBL" id="GAIX01000435">
    <property type="protein sequence ID" value="JAA92125.1"/>
    <property type="molecule type" value="Transcribed_RNA"/>
</dbReference>
<evidence type="ECO:0000256" key="1">
    <source>
        <dbReference type="SAM" id="MobiDB-lite"/>
    </source>
</evidence>
<feature type="non-terminal residue" evidence="2">
    <location>
        <position position="73"/>
    </location>
</feature>
<organism evidence="2">
    <name type="scientific">Pararge aegeria</name>
    <name type="common">speckled wood butterfly</name>
    <dbReference type="NCBI Taxonomy" id="116150"/>
    <lineage>
        <taxon>Eukaryota</taxon>
        <taxon>Metazoa</taxon>
        <taxon>Ecdysozoa</taxon>
        <taxon>Arthropoda</taxon>
        <taxon>Hexapoda</taxon>
        <taxon>Insecta</taxon>
        <taxon>Pterygota</taxon>
        <taxon>Neoptera</taxon>
        <taxon>Endopterygota</taxon>
        <taxon>Lepidoptera</taxon>
        <taxon>Glossata</taxon>
        <taxon>Ditrysia</taxon>
        <taxon>Papilionoidea</taxon>
        <taxon>Nymphalidae</taxon>
        <taxon>Satyrinae</taxon>
        <taxon>Satyrini</taxon>
        <taxon>Parargina</taxon>
        <taxon>Pararge</taxon>
    </lineage>
</organism>
<feature type="compositionally biased region" description="Polar residues" evidence="1">
    <location>
        <begin position="1"/>
        <end position="11"/>
    </location>
</feature>
<dbReference type="AlphaFoldDB" id="S4PRX3"/>
<sequence length="73" mass="7512">MAKFNQEQSAGGLNVSGADESTKSASSTSTASNSLPAVVDVQLQKLSAALTGRPSLQRKRPRDSTAVNPGPEL</sequence>
<protein>
    <submittedName>
        <fullName evidence="2">Uncharacterized protein</fullName>
    </submittedName>
</protein>
<reference evidence="2" key="1">
    <citation type="journal article" date="2013" name="BMC Genomics">
        <title>Unscrambling butterfly oogenesis.</title>
        <authorList>
            <person name="Carter J.M."/>
            <person name="Baker S.C."/>
            <person name="Pink R."/>
            <person name="Carter D.R."/>
            <person name="Collins A."/>
            <person name="Tomlin J."/>
            <person name="Gibbs M."/>
            <person name="Breuker C.J."/>
        </authorList>
    </citation>
    <scope>NUCLEOTIDE SEQUENCE</scope>
    <source>
        <tissue evidence="2">Ovary</tissue>
    </source>
</reference>
<feature type="compositionally biased region" description="Low complexity" evidence="1">
    <location>
        <begin position="23"/>
        <end position="34"/>
    </location>
</feature>
<feature type="region of interest" description="Disordered" evidence="1">
    <location>
        <begin position="1"/>
        <end position="36"/>
    </location>
</feature>